<dbReference type="KEGG" id="mbr:MONBRDRAFT_31641"/>
<dbReference type="Pfam" id="PF00887">
    <property type="entry name" value="ACBP"/>
    <property type="match status" value="1"/>
</dbReference>
<feature type="compositionally biased region" description="Low complexity" evidence="2">
    <location>
        <begin position="224"/>
        <end position="237"/>
    </location>
</feature>
<dbReference type="Pfam" id="PF13897">
    <property type="entry name" value="GOLD_2"/>
    <property type="match status" value="2"/>
</dbReference>
<dbReference type="SUPFAM" id="SSF101576">
    <property type="entry name" value="Supernatant protein factor (SPF), C-terminal domain"/>
    <property type="match status" value="1"/>
</dbReference>
<dbReference type="Proteomes" id="UP000001357">
    <property type="component" value="Unassembled WGS sequence"/>
</dbReference>
<dbReference type="PANTHER" id="PTHR22973">
    <property type="entry name" value="LD35087P"/>
    <property type="match status" value="1"/>
</dbReference>
<feature type="region of interest" description="Disordered" evidence="2">
    <location>
        <begin position="27"/>
        <end position="60"/>
    </location>
</feature>
<dbReference type="RefSeq" id="XP_001744081.1">
    <property type="nucleotide sequence ID" value="XM_001744029.1"/>
</dbReference>
<feature type="domain" description="ACB" evidence="4">
    <location>
        <begin position="82"/>
        <end position="170"/>
    </location>
</feature>
<dbReference type="InterPro" id="IPR014352">
    <property type="entry name" value="FERM/acyl-CoA-bd_prot_sf"/>
</dbReference>
<dbReference type="InterPro" id="IPR009038">
    <property type="entry name" value="GOLD_dom"/>
</dbReference>
<dbReference type="InterPro" id="IPR035984">
    <property type="entry name" value="Acyl-CoA-binding_sf"/>
</dbReference>
<dbReference type="OMA" id="SYSIWRS"/>
<evidence type="ECO:0000313" key="5">
    <source>
        <dbReference type="EMBL" id="EDQ90784.1"/>
    </source>
</evidence>
<organism evidence="5 6">
    <name type="scientific">Monosiga brevicollis</name>
    <name type="common">Choanoflagellate</name>
    <dbReference type="NCBI Taxonomy" id="81824"/>
    <lineage>
        <taxon>Eukaryota</taxon>
        <taxon>Choanoflagellata</taxon>
        <taxon>Craspedida</taxon>
        <taxon>Salpingoecidae</taxon>
        <taxon>Monosiga</taxon>
    </lineage>
</organism>
<evidence type="ECO:0008006" key="7">
    <source>
        <dbReference type="Google" id="ProtNLM"/>
    </source>
</evidence>
<dbReference type="EMBL" id="CH991546">
    <property type="protein sequence ID" value="EDQ90784.1"/>
    <property type="molecule type" value="Genomic_DNA"/>
</dbReference>
<name>A9UUV6_MONBE</name>
<feature type="domain" description="GOLD" evidence="3">
    <location>
        <begin position="260"/>
        <end position="371"/>
    </location>
</feature>
<dbReference type="Gene3D" id="2.60.120.680">
    <property type="entry name" value="GOLD domain"/>
    <property type="match status" value="1"/>
</dbReference>
<feature type="compositionally biased region" description="Low complexity" evidence="2">
    <location>
        <begin position="42"/>
        <end position="57"/>
    </location>
</feature>
<dbReference type="Gene3D" id="1.20.80.10">
    <property type="match status" value="1"/>
</dbReference>
<dbReference type="FunCoup" id="A9UUV6">
    <property type="interactions" value="1196"/>
</dbReference>
<dbReference type="GeneID" id="5889434"/>
<dbReference type="AlphaFoldDB" id="A9UUV6"/>
<keyword evidence="6" id="KW-1185">Reference proteome</keyword>
<dbReference type="PROSITE" id="PS50866">
    <property type="entry name" value="GOLD"/>
    <property type="match status" value="1"/>
</dbReference>
<evidence type="ECO:0000259" key="4">
    <source>
        <dbReference type="PROSITE" id="PS51228"/>
    </source>
</evidence>
<dbReference type="STRING" id="81824.A9UUV6"/>
<dbReference type="eggNOG" id="KOG3878">
    <property type="taxonomic scope" value="Eukaryota"/>
</dbReference>
<dbReference type="GO" id="GO:0000062">
    <property type="term" value="F:fatty-acyl-CoA binding"/>
    <property type="evidence" value="ECO:0007669"/>
    <property type="project" value="InterPro"/>
</dbReference>
<feature type="region of interest" description="Disordered" evidence="2">
    <location>
        <begin position="183"/>
        <end position="240"/>
    </location>
</feature>
<evidence type="ECO:0000259" key="3">
    <source>
        <dbReference type="PROSITE" id="PS50866"/>
    </source>
</evidence>
<dbReference type="InParanoid" id="A9UUV6"/>
<dbReference type="PANTHER" id="PTHR22973:SF3">
    <property type="entry name" value="PROTEIN TMED8"/>
    <property type="match status" value="1"/>
</dbReference>
<reference evidence="5 6" key="1">
    <citation type="journal article" date="2008" name="Nature">
        <title>The genome of the choanoflagellate Monosiga brevicollis and the origin of metazoans.</title>
        <authorList>
            <consortium name="JGI Sequencing"/>
            <person name="King N."/>
            <person name="Westbrook M.J."/>
            <person name="Young S.L."/>
            <person name="Kuo A."/>
            <person name="Abedin M."/>
            <person name="Chapman J."/>
            <person name="Fairclough S."/>
            <person name="Hellsten U."/>
            <person name="Isogai Y."/>
            <person name="Letunic I."/>
            <person name="Marr M."/>
            <person name="Pincus D."/>
            <person name="Putnam N."/>
            <person name="Rokas A."/>
            <person name="Wright K.J."/>
            <person name="Zuzow R."/>
            <person name="Dirks W."/>
            <person name="Good M."/>
            <person name="Goodstein D."/>
            <person name="Lemons D."/>
            <person name="Li W."/>
            <person name="Lyons J.B."/>
            <person name="Morris A."/>
            <person name="Nichols S."/>
            <person name="Richter D.J."/>
            <person name="Salamov A."/>
            <person name="Bork P."/>
            <person name="Lim W.A."/>
            <person name="Manning G."/>
            <person name="Miller W.T."/>
            <person name="McGinnis W."/>
            <person name="Shapiro H."/>
            <person name="Tjian R."/>
            <person name="Grigoriev I.V."/>
            <person name="Rokhsar D."/>
        </authorList>
    </citation>
    <scope>NUCLEOTIDE SEQUENCE [LARGE SCALE GENOMIC DNA]</scope>
    <source>
        <strain evidence="6">MX1 / ATCC 50154</strain>
    </source>
</reference>
<sequence>MATSASSSATSAAVAAAVKQAEVATAAANRGMVKKSTEDVVQPQQQQQQQQRQGQGPDAATTLAEAKQAQPTAAQLRQAASTKLLFELSLIFYKQHREQLNYDAKVKLAALFKQATHGPFDPTKSEAPGFFDFVGHERRAAWQALGQLSQEEAEQAFTAMLEETRSDFADWLDKRLMQKFNQEQEERQRRHRELAEAERRRQEALRQEALRQQQMEAERRSQQRAEAQAAKRAQQQESILAVSKTPRATLTSPAYIEEFKKSLQDKPDCEADVSSGEVLTVRVPKPDHGRMQVTWQFHTLDYDIQFGVDFEHKAEDGTLETETVAAVSRLNSHLEVVTGSHVADREGTWLLKFDNSYSYFRGKKVLYRVLCATI</sequence>
<evidence type="ECO:0000256" key="1">
    <source>
        <dbReference type="ARBA" id="ARBA00022990"/>
    </source>
</evidence>
<gene>
    <name evidence="5" type="ORF">MONBRDRAFT_31641</name>
</gene>
<accession>A9UUV6</accession>
<dbReference type="InterPro" id="IPR000582">
    <property type="entry name" value="Acyl-CoA-binding_protein"/>
</dbReference>
<proteinExistence type="predicted"/>
<keyword evidence="1" id="KW-0007">Acetylation</keyword>
<protein>
    <recommendedName>
        <fullName evidence="7">ACB domain-containing protein</fullName>
    </recommendedName>
</protein>
<dbReference type="InterPro" id="IPR036598">
    <property type="entry name" value="GOLD_dom_sf"/>
</dbReference>
<feature type="compositionally biased region" description="Basic and acidic residues" evidence="2">
    <location>
        <begin position="183"/>
        <end position="209"/>
    </location>
</feature>
<dbReference type="SUPFAM" id="SSF47027">
    <property type="entry name" value="Acyl-CoA binding protein"/>
    <property type="match status" value="1"/>
</dbReference>
<dbReference type="InterPro" id="IPR052269">
    <property type="entry name" value="Golgi-PI4KB_interaction"/>
</dbReference>
<dbReference type="FunFam" id="2.60.120.680:FF:000011">
    <property type="entry name" value="Predicted protein"/>
    <property type="match status" value="1"/>
</dbReference>
<evidence type="ECO:0000256" key="2">
    <source>
        <dbReference type="SAM" id="MobiDB-lite"/>
    </source>
</evidence>
<dbReference type="PROSITE" id="PS51228">
    <property type="entry name" value="ACB_2"/>
    <property type="match status" value="1"/>
</dbReference>
<evidence type="ECO:0000313" key="6">
    <source>
        <dbReference type="Proteomes" id="UP000001357"/>
    </source>
</evidence>